<dbReference type="KEGG" id="mthd:A3224_08615"/>
<accession>A0A143HMB4</accession>
<evidence type="ECO:0000256" key="1">
    <source>
        <dbReference type="SAM" id="SignalP"/>
    </source>
</evidence>
<name>A0A143HMB4_MICTH</name>
<dbReference type="InterPro" id="IPR021241">
    <property type="entry name" value="CsiV"/>
</dbReference>
<evidence type="ECO:0000313" key="2">
    <source>
        <dbReference type="EMBL" id="AMX02636.1"/>
    </source>
</evidence>
<feature type="chain" id="PRO_5007509428" description="Peptidoglycan-binding protein, CsiV" evidence="1">
    <location>
        <begin position="23"/>
        <end position="241"/>
    </location>
</feature>
<gene>
    <name evidence="2" type="ORF">A3224_08615</name>
</gene>
<dbReference type="EMBL" id="CP014864">
    <property type="protein sequence ID" value="AMX02636.1"/>
    <property type="molecule type" value="Genomic_DNA"/>
</dbReference>
<sequence>MTNILRLCAALLLAATAASAQAVNYAGTTFEIEMIVFERIGGMENSSEDWPAAPRLRYPDKWVDFDTATGGAPLLVPAATQLSNKAAALNRSGDMRVLFHKAWRQVLQQKRNSPAIIIDSGENPGSQSRLGGSVTLSVARYLHLSTNLWLSEPSDDNTGIPLPLPPKAATEEPLDLMSTADFRPAMADRALAPDTTYARHVALLQAERRMRSGELHYIDHPAFGVLIEVRTITSAEEASGT</sequence>
<proteinExistence type="predicted"/>
<dbReference type="Proteomes" id="UP000076077">
    <property type="component" value="Chromosome"/>
</dbReference>
<dbReference type="Pfam" id="PF10972">
    <property type="entry name" value="CsiV"/>
    <property type="match status" value="1"/>
</dbReference>
<feature type="signal peptide" evidence="1">
    <location>
        <begin position="1"/>
        <end position="22"/>
    </location>
</feature>
<evidence type="ECO:0000313" key="3">
    <source>
        <dbReference type="Proteomes" id="UP000076077"/>
    </source>
</evidence>
<organism evidence="2 3">
    <name type="scientific">Microbulbifer thermotolerans</name>
    <dbReference type="NCBI Taxonomy" id="252514"/>
    <lineage>
        <taxon>Bacteria</taxon>
        <taxon>Pseudomonadati</taxon>
        <taxon>Pseudomonadota</taxon>
        <taxon>Gammaproteobacteria</taxon>
        <taxon>Cellvibrionales</taxon>
        <taxon>Microbulbiferaceae</taxon>
        <taxon>Microbulbifer</taxon>
    </lineage>
</organism>
<dbReference type="GeneID" id="76608108"/>
<protein>
    <recommendedName>
        <fullName evidence="4">Peptidoglycan-binding protein, CsiV</fullName>
    </recommendedName>
</protein>
<keyword evidence="1" id="KW-0732">Signal</keyword>
<keyword evidence="3" id="KW-1185">Reference proteome</keyword>
<dbReference type="AlphaFoldDB" id="A0A143HMB4"/>
<dbReference type="STRING" id="252514.A3224_08615"/>
<dbReference type="OrthoDB" id="5566524at2"/>
<evidence type="ECO:0008006" key="4">
    <source>
        <dbReference type="Google" id="ProtNLM"/>
    </source>
</evidence>
<reference evidence="3" key="1">
    <citation type="submission" date="2016-03" db="EMBL/GenBank/DDBJ databases">
        <authorList>
            <person name="Lee Y.-S."/>
            <person name="Choi Y.-L."/>
        </authorList>
    </citation>
    <scope>NUCLEOTIDE SEQUENCE [LARGE SCALE GENOMIC DNA]</scope>
    <source>
        <strain evidence="3">DAU221</strain>
    </source>
</reference>
<dbReference type="RefSeq" id="WP_067153449.1">
    <property type="nucleotide sequence ID" value="NZ_CP014864.1"/>
</dbReference>